<comment type="caution">
    <text evidence="11">The sequence shown here is derived from an EMBL/GenBank/DDBJ whole genome shotgun (WGS) entry which is preliminary data.</text>
</comment>
<evidence type="ECO:0000256" key="1">
    <source>
        <dbReference type="ARBA" id="ARBA00001936"/>
    </source>
</evidence>
<comment type="cofactor">
    <cofactor evidence="1">
        <name>Mn(2+)</name>
        <dbReference type="ChEBI" id="CHEBI:29035"/>
    </cofactor>
</comment>
<dbReference type="PANTHER" id="PTHR11822">
    <property type="entry name" value="NADP-SPECIFIC ISOCITRATE DEHYDROGENASE"/>
    <property type="match status" value="1"/>
</dbReference>
<feature type="domain" description="Isopropylmalate dehydrogenase-like" evidence="10">
    <location>
        <begin position="9"/>
        <end position="389"/>
    </location>
</feature>
<dbReference type="Gene3D" id="3.40.718.10">
    <property type="entry name" value="Isopropylmalate Dehydrogenase"/>
    <property type="match status" value="1"/>
</dbReference>
<name>A0ABV1HM63_9FIRM</name>
<dbReference type="Pfam" id="PF00180">
    <property type="entry name" value="Iso_dh"/>
    <property type="match status" value="1"/>
</dbReference>
<comment type="catalytic activity">
    <reaction evidence="9">
        <text>D-threo-isocitrate + NADP(+) = 2-oxoglutarate + CO2 + NADPH</text>
        <dbReference type="Rhea" id="RHEA:19629"/>
        <dbReference type="ChEBI" id="CHEBI:15562"/>
        <dbReference type="ChEBI" id="CHEBI:16526"/>
        <dbReference type="ChEBI" id="CHEBI:16810"/>
        <dbReference type="ChEBI" id="CHEBI:57783"/>
        <dbReference type="ChEBI" id="CHEBI:58349"/>
        <dbReference type="EC" id="1.1.1.42"/>
    </reaction>
</comment>
<keyword evidence="6 9" id="KW-0521">NADP</keyword>
<keyword evidence="7 9" id="KW-0560">Oxidoreductase</keyword>
<proteinExistence type="inferred from homology"/>
<sequence length="403" mass="45526">MEKIKMTTPLVEMDGDEMAAILWKETREKLVLPFVDLLVDYYDLSIRNRDLTDDQVTVDSANAANKYGVAVKCATITPNLERIQEYQLKKMWKSPNATIRSIMDGTVFRAPILIKGIEPYIKTWTKPITLARHAYGDLYRASEMKIDQPGKCELVFTAEDGTETRELIHNFTSPGIAQGIHNLDSSIRSFARCCMAYALDIKQDLIFSAKDTISKVYDRNFREIFKEVFMSEFMEDFEKAGITYQYCLIDDAVSRAVKNEGGYVWACQNYDGDVMSDMLATAYGSAAMMTSVLVSPKGCYEYEAAHGTVRRHYYRYLEGGVASTNPLAIIMAWASALEKRGELDQNKELETFGRQLKEAAVKTVEDGIMTADLKKVTTIKNPHVVTGLVFIATVQERLMKLRG</sequence>
<keyword evidence="3 9" id="KW-0816">Tricarboxylic acid cycle</keyword>
<dbReference type="NCBIfam" id="NF006156">
    <property type="entry name" value="PRK08299.1"/>
    <property type="match status" value="1"/>
</dbReference>
<comment type="cofactor">
    <cofactor evidence="9">
        <name>Mg(2+)</name>
        <dbReference type="ChEBI" id="CHEBI:18420"/>
    </cofactor>
    <cofactor evidence="9">
        <name>Mn(2+)</name>
        <dbReference type="ChEBI" id="CHEBI:29035"/>
    </cofactor>
    <text evidence="9">Binds 1 Mg(2+) or Mn(2+) ion per subunit.</text>
</comment>
<evidence type="ECO:0000313" key="11">
    <source>
        <dbReference type="EMBL" id="MEQ2562922.1"/>
    </source>
</evidence>
<evidence type="ECO:0000256" key="6">
    <source>
        <dbReference type="ARBA" id="ARBA00022857"/>
    </source>
</evidence>
<evidence type="ECO:0000259" key="10">
    <source>
        <dbReference type="SMART" id="SM01329"/>
    </source>
</evidence>
<dbReference type="GO" id="GO:0004450">
    <property type="term" value="F:isocitrate dehydrogenase (NADP+) activity"/>
    <property type="evidence" value="ECO:0007669"/>
    <property type="project" value="UniProtKB-EC"/>
</dbReference>
<dbReference type="NCBIfam" id="TIGR00127">
    <property type="entry name" value="nadp_idh_euk"/>
    <property type="match status" value="1"/>
</dbReference>
<accession>A0ABV1HM63</accession>
<dbReference type="PROSITE" id="PS00470">
    <property type="entry name" value="IDH_IMDH"/>
    <property type="match status" value="1"/>
</dbReference>
<protein>
    <recommendedName>
        <fullName evidence="9">Isocitrate dehydrogenase [NADP]</fullName>
        <ecNumber evidence="9">1.1.1.42</ecNumber>
    </recommendedName>
</protein>
<dbReference type="PIRSF" id="PIRSF000108">
    <property type="entry name" value="IDH_NADP"/>
    <property type="match status" value="1"/>
</dbReference>
<dbReference type="SMART" id="SM01329">
    <property type="entry name" value="Iso_dh"/>
    <property type="match status" value="1"/>
</dbReference>
<dbReference type="InterPro" id="IPR004790">
    <property type="entry name" value="Isocitrate_DH_NADP"/>
</dbReference>
<dbReference type="InterPro" id="IPR019818">
    <property type="entry name" value="IsoCit/isopropylmalate_DH_CS"/>
</dbReference>
<dbReference type="RefSeq" id="WP_349229147.1">
    <property type="nucleotide sequence ID" value="NZ_JBBMFJ010000011.1"/>
</dbReference>
<gene>
    <name evidence="11" type="ORF">WMO41_07060</name>
</gene>
<evidence type="ECO:0000256" key="3">
    <source>
        <dbReference type="ARBA" id="ARBA00022532"/>
    </source>
</evidence>
<evidence type="ECO:0000256" key="5">
    <source>
        <dbReference type="ARBA" id="ARBA00022842"/>
    </source>
</evidence>
<evidence type="ECO:0000256" key="7">
    <source>
        <dbReference type="ARBA" id="ARBA00023002"/>
    </source>
</evidence>
<evidence type="ECO:0000256" key="2">
    <source>
        <dbReference type="ARBA" id="ARBA00007769"/>
    </source>
</evidence>
<keyword evidence="12" id="KW-1185">Reference proteome</keyword>
<keyword evidence="4 9" id="KW-0479">Metal-binding</keyword>
<dbReference type="EC" id="1.1.1.42" evidence="9"/>
<dbReference type="SUPFAM" id="SSF53659">
    <property type="entry name" value="Isocitrate/Isopropylmalate dehydrogenase-like"/>
    <property type="match status" value="1"/>
</dbReference>
<evidence type="ECO:0000256" key="9">
    <source>
        <dbReference type="PIRNR" id="PIRNR000108"/>
    </source>
</evidence>
<evidence type="ECO:0000256" key="4">
    <source>
        <dbReference type="ARBA" id="ARBA00022723"/>
    </source>
</evidence>
<evidence type="ECO:0000256" key="8">
    <source>
        <dbReference type="ARBA" id="ARBA00023211"/>
    </source>
</evidence>
<dbReference type="PANTHER" id="PTHR11822:SF21">
    <property type="entry name" value="ISOCITRATE DEHYDROGENASE [NADP], MITOCHONDRIAL"/>
    <property type="match status" value="1"/>
</dbReference>
<organism evidence="11 12">
    <name type="scientific">Ventrimonas faecis</name>
    <dbReference type="NCBI Taxonomy" id="3133170"/>
    <lineage>
        <taxon>Bacteria</taxon>
        <taxon>Bacillati</taxon>
        <taxon>Bacillota</taxon>
        <taxon>Clostridia</taxon>
        <taxon>Lachnospirales</taxon>
        <taxon>Lachnospiraceae</taxon>
        <taxon>Ventrimonas</taxon>
    </lineage>
</organism>
<dbReference type="InterPro" id="IPR024084">
    <property type="entry name" value="IsoPropMal-DH-like_dom"/>
</dbReference>
<evidence type="ECO:0000313" key="12">
    <source>
        <dbReference type="Proteomes" id="UP001437460"/>
    </source>
</evidence>
<keyword evidence="8 9" id="KW-0464">Manganese</keyword>
<dbReference type="EMBL" id="JBBMFJ010000011">
    <property type="protein sequence ID" value="MEQ2562922.1"/>
    <property type="molecule type" value="Genomic_DNA"/>
</dbReference>
<comment type="similarity">
    <text evidence="2 9">Belongs to the isocitrate and isopropylmalate dehydrogenases family.</text>
</comment>
<dbReference type="Proteomes" id="UP001437460">
    <property type="component" value="Unassembled WGS sequence"/>
</dbReference>
<keyword evidence="5 9" id="KW-0460">Magnesium</keyword>
<reference evidence="11 12" key="1">
    <citation type="submission" date="2024-03" db="EMBL/GenBank/DDBJ databases">
        <title>Human intestinal bacterial collection.</title>
        <authorList>
            <person name="Pauvert C."/>
            <person name="Hitch T.C.A."/>
            <person name="Clavel T."/>
        </authorList>
    </citation>
    <scope>NUCLEOTIDE SEQUENCE [LARGE SCALE GENOMIC DNA]</scope>
    <source>
        <strain evidence="11 12">CLA-AP-H27</strain>
    </source>
</reference>